<name>A0AAU8JD41_9CYAN</name>
<organism evidence="3">
    <name type="scientific">Planktothricoides raciborskii GIHE-MW2</name>
    <dbReference type="NCBI Taxonomy" id="2792601"/>
    <lineage>
        <taxon>Bacteria</taxon>
        <taxon>Bacillati</taxon>
        <taxon>Cyanobacteriota</taxon>
        <taxon>Cyanophyceae</taxon>
        <taxon>Oscillatoriophycideae</taxon>
        <taxon>Oscillatoriales</taxon>
        <taxon>Oscillatoriaceae</taxon>
        <taxon>Planktothricoides</taxon>
    </lineage>
</organism>
<keyword evidence="2" id="KW-0456">Lyase</keyword>
<evidence type="ECO:0000256" key="2">
    <source>
        <dbReference type="ARBA" id="ARBA00023239"/>
    </source>
</evidence>
<gene>
    <name evidence="3" type="ORF">ABWT76_005897</name>
</gene>
<sequence length="261" mass="28321">MHKVAYLLVVHGSHHPSYNAAVKELTVLVQERAIGRSQTLGLGRTLVDVAFLEAHPLPLHQQIVAFADRAVQEGMRRIQVLPLFLLPGVHVYEDIPAEVAIARNLIDPKIALELLPYIGTQQKALSGLLLSRMAAVNDSSAASIAILFSHGSRRHGGNQPVEAIAHYLAELSGLEVVTAYSFVAPFLSDILATLKSRQTVKMGYQQMAILPYVLFPGGLTEAIADSVTQLCGTFEDIQIKVAQPIAVSRDFAELIVSMAEN</sequence>
<dbReference type="Gene3D" id="3.40.50.1400">
    <property type="match status" value="2"/>
</dbReference>
<dbReference type="CDD" id="cd03416">
    <property type="entry name" value="CbiX_SirB_N"/>
    <property type="match status" value="1"/>
</dbReference>
<keyword evidence="1" id="KW-0479">Metal-binding</keyword>
<proteinExistence type="predicted"/>
<dbReference type="RefSeq" id="WP_190879478.1">
    <property type="nucleotide sequence ID" value="NZ_CP159837.1"/>
</dbReference>
<dbReference type="GO" id="GO:0046872">
    <property type="term" value="F:metal ion binding"/>
    <property type="evidence" value="ECO:0007669"/>
    <property type="project" value="UniProtKB-KW"/>
</dbReference>
<protein>
    <submittedName>
        <fullName evidence="3">Sirohydrochlorin chelatase</fullName>
    </submittedName>
</protein>
<reference evidence="3" key="1">
    <citation type="submission" date="2024-07" db="EMBL/GenBank/DDBJ databases">
        <authorList>
            <person name="Kim Y.J."/>
            <person name="Jeong J.Y."/>
        </authorList>
    </citation>
    <scope>NUCLEOTIDE SEQUENCE</scope>
    <source>
        <strain evidence="3">GIHE-MW2</strain>
    </source>
</reference>
<dbReference type="EMBL" id="CP159837">
    <property type="protein sequence ID" value="XCM37088.1"/>
    <property type="molecule type" value="Genomic_DNA"/>
</dbReference>
<dbReference type="PANTHER" id="PTHR33542:SF3">
    <property type="entry name" value="SIROHYDROCHLORIN FERROCHELATASE, CHLOROPLASTIC"/>
    <property type="match status" value="1"/>
</dbReference>
<accession>A0AAU8JD41</accession>
<evidence type="ECO:0000256" key="1">
    <source>
        <dbReference type="ARBA" id="ARBA00022723"/>
    </source>
</evidence>
<dbReference type="SUPFAM" id="SSF53800">
    <property type="entry name" value="Chelatase"/>
    <property type="match status" value="1"/>
</dbReference>
<dbReference type="AlphaFoldDB" id="A0AAU8JD41"/>
<dbReference type="InterPro" id="IPR002762">
    <property type="entry name" value="CbiX-like"/>
</dbReference>
<evidence type="ECO:0000313" key="3">
    <source>
        <dbReference type="EMBL" id="XCM37088.1"/>
    </source>
</evidence>
<dbReference type="InterPro" id="IPR050963">
    <property type="entry name" value="Sirohydro_Cobaltochel/CbiX"/>
</dbReference>
<dbReference type="Pfam" id="PF01903">
    <property type="entry name" value="CbiX"/>
    <property type="match status" value="2"/>
</dbReference>
<dbReference type="PANTHER" id="PTHR33542">
    <property type="entry name" value="SIROHYDROCHLORIN FERROCHELATASE, CHLOROPLASTIC"/>
    <property type="match status" value="1"/>
</dbReference>
<dbReference type="GO" id="GO:0016829">
    <property type="term" value="F:lyase activity"/>
    <property type="evidence" value="ECO:0007669"/>
    <property type="project" value="UniProtKB-KW"/>
</dbReference>